<dbReference type="PANTHER" id="PTHR37258:SF1">
    <property type="entry name" value="FANTOM PROTEIN"/>
    <property type="match status" value="1"/>
</dbReference>
<proteinExistence type="predicted"/>
<feature type="region of interest" description="Disordered" evidence="1">
    <location>
        <begin position="321"/>
        <end position="348"/>
    </location>
</feature>
<protein>
    <submittedName>
        <fullName evidence="2">Uncharacterized protein</fullName>
    </submittedName>
</protein>
<gene>
    <name evidence="2" type="ORF">OIU84_002108</name>
</gene>
<dbReference type="EMBL" id="JAPFFJ010000010">
    <property type="protein sequence ID" value="KAJ6418864.1"/>
    <property type="molecule type" value="Genomic_DNA"/>
</dbReference>
<dbReference type="Proteomes" id="UP001162972">
    <property type="component" value="Chromosome 12"/>
</dbReference>
<feature type="compositionally biased region" description="Low complexity" evidence="1">
    <location>
        <begin position="39"/>
        <end position="49"/>
    </location>
</feature>
<comment type="caution">
    <text evidence="2">The sequence shown here is derived from an EMBL/GenBank/DDBJ whole genome shotgun (WGS) entry which is preliminary data.</text>
</comment>
<name>A0AAD6KAK4_9ROSI</name>
<dbReference type="PANTHER" id="PTHR37258">
    <property type="entry name" value="FANTOM PROTEIN"/>
    <property type="match status" value="1"/>
</dbReference>
<sequence>MLCSVQTSKSSSNWLDRLWSNRGFNNNNNDDPPVPNPSSSPTTNASNSVINSNSESTHSDSDQIKVTATTATETTRDISSSDNKDLFLIMKNVLSDLFNMGCVSDPVEESSRLSRKKEKVPRKQTKPKFCFISGNNSGIDSLNCVRKDQNFLAATGSLNSDKNSNNVDCGVDDDDDEEDVDEEKGFGVSGDKELKGYSRSEVTVIDTSCQVWKFDKLVFRKKNVWKVRDKKEKSWVFGGKKRKGNDLESANGNGAKKKAKVSNLEVGSSKDVNDVQKQEDERREEEHKQMPEDLSQVPKKRFHFSRSPEKSIKSGSSVIPIKTIPTSSKSGKNITKNHLKNRPNPLHLSTMPPAADLGSEMVSFVTYSPRKENEVGELFSFCAYYVQIHISMELTVSRCFTINLIPRVDFLEENSGGDEAAAGIVLRNLPAI</sequence>
<evidence type="ECO:0000313" key="3">
    <source>
        <dbReference type="Proteomes" id="UP001162972"/>
    </source>
</evidence>
<feature type="compositionally biased region" description="Polar residues" evidence="1">
    <location>
        <begin position="324"/>
        <end position="334"/>
    </location>
</feature>
<organism evidence="2 3">
    <name type="scientific">Salix udensis</name>
    <dbReference type="NCBI Taxonomy" id="889485"/>
    <lineage>
        <taxon>Eukaryota</taxon>
        <taxon>Viridiplantae</taxon>
        <taxon>Streptophyta</taxon>
        <taxon>Embryophyta</taxon>
        <taxon>Tracheophyta</taxon>
        <taxon>Spermatophyta</taxon>
        <taxon>Magnoliopsida</taxon>
        <taxon>eudicotyledons</taxon>
        <taxon>Gunneridae</taxon>
        <taxon>Pentapetalae</taxon>
        <taxon>rosids</taxon>
        <taxon>fabids</taxon>
        <taxon>Malpighiales</taxon>
        <taxon>Salicaceae</taxon>
        <taxon>Saliceae</taxon>
        <taxon>Salix</taxon>
    </lineage>
</organism>
<feature type="region of interest" description="Disordered" evidence="1">
    <location>
        <begin position="240"/>
        <end position="295"/>
    </location>
</feature>
<evidence type="ECO:0000256" key="1">
    <source>
        <dbReference type="SAM" id="MobiDB-lite"/>
    </source>
</evidence>
<dbReference type="AlphaFoldDB" id="A0AAD6KAK4"/>
<keyword evidence="3" id="KW-1185">Reference proteome</keyword>
<accession>A0AAD6KAK4</accession>
<feature type="compositionally biased region" description="Basic and acidic residues" evidence="1">
    <location>
        <begin position="271"/>
        <end position="291"/>
    </location>
</feature>
<feature type="region of interest" description="Disordered" evidence="1">
    <location>
        <begin position="23"/>
        <end position="77"/>
    </location>
</feature>
<evidence type="ECO:0000313" key="2">
    <source>
        <dbReference type="EMBL" id="KAJ6418864.1"/>
    </source>
</evidence>
<reference evidence="2 3" key="1">
    <citation type="journal article" date="2023" name="Int. J. Mol. Sci.">
        <title>De Novo Assembly and Annotation of 11 Diverse Shrub Willow (Salix) Genomes Reveals Novel Gene Organization in Sex-Linked Regions.</title>
        <authorList>
            <person name="Hyden B."/>
            <person name="Feng K."/>
            <person name="Yates T.B."/>
            <person name="Jawdy S."/>
            <person name="Cereghino C."/>
            <person name="Smart L.B."/>
            <person name="Muchero W."/>
        </authorList>
    </citation>
    <scope>NUCLEOTIDE SEQUENCE [LARGE SCALE GENOMIC DNA]</scope>
    <source>
        <tissue evidence="2">Shoot tip</tissue>
    </source>
</reference>